<keyword evidence="7" id="KW-1185">Reference proteome</keyword>
<dbReference type="SMART" id="SM00849">
    <property type="entry name" value="Lactamase_B"/>
    <property type="match status" value="1"/>
</dbReference>
<proteinExistence type="predicted"/>
<dbReference type="InterPro" id="IPR001279">
    <property type="entry name" value="Metallo-B-lactamas"/>
</dbReference>
<dbReference type="KEGG" id="sfu:Sfum_1732"/>
<evidence type="ECO:0000256" key="2">
    <source>
        <dbReference type="ARBA" id="ARBA00022723"/>
    </source>
</evidence>
<evidence type="ECO:0000313" key="7">
    <source>
        <dbReference type="Proteomes" id="UP000001784"/>
    </source>
</evidence>
<dbReference type="InParanoid" id="A0LJ17"/>
<dbReference type="SUPFAM" id="SSF56281">
    <property type="entry name" value="Metallo-hydrolase/oxidoreductase"/>
    <property type="match status" value="1"/>
</dbReference>
<keyword evidence="2" id="KW-0479">Metal-binding</keyword>
<dbReference type="HOGENOM" id="CLU_030571_5_4_7"/>
<dbReference type="AlphaFoldDB" id="A0LJ17"/>
<dbReference type="GO" id="GO:0046872">
    <property type="term" value="F:metal ion binding"/>
    <property type="evidence" value="ECO:0007669"/>
    <property type="project" value="UniProtKB-KW"/>
</dbReference>
<dbReference type="Pfam" id="PF00753">
    <property type="entry name" value="Lactamase_B"/>
    <property type="match status" value="1"/>
</dbReference>
<evidence type="ECO:0000256" key="4">
    <source>
        <dbReference type="ARBA" id="ARBA00022833"/>
    </source>
</evidence>
<keyword evidence="4" id="KW-0862">Zinc</keyword>
<feature type="domain" description="Metallo-beta-lactamase" evidence="5">
    <location>
        <begin position="12"/>
        <end position="189"/>
    </location>
</feature>
<protein>
    <submittedName>
        <fullName evidence="6">Beta-lactamase domain protein</fullName>
    </submittedName>
</protein>
<evidence type="ECO:0000256" key="1">
    <source>
        <dbReference type="ARBA" id="ARBA00001947"/>
    </source>
</evidence>
<evidence type="ECO:0000256" key="3">
    <source>
        <dbReference type="ARBA" id="ARBA00022801"/>
    </source>
</evidence>
<evidence type="ECO:0000259" key="5">
    <source>
        <dbReference type="SMART" id="SM00849"/>
    </source>
</evidence>
<accession>A0LJ17</accession>
<evidence type="ECO:0000313" key="6">
    <source>
        <dbReference type="EMBL" id="ABK17419.1"/>
    </source>
</evidence>
<reference evidence="6 7" key="1">
    <citation type="submission" date="2006-10" db="EMBL/GenBank/DDBJ databases">
        <title>Complete sequence of Syntrophobacter fumaroxidans MPOB.</title>
        <authorList>
            <consortium name="US DOE Joint Genome Institute"/>
            <person name="Copeland A."/>
            <person name="Lucas S."/>
            <person name="Lapidus A."/>
            <person name="Barry K."/>
            <person name="Detter J.C."/>
            <person name="Glavina del Rio T."/>
            <person name="Hammon N."/>
            <person name="Israni S."/>
            <person name="Pitluck S."/>
            <person name="Goltsman E.G."/>
            <person name="Martinez M."/>
            <person name="Schmutz J."/>
            <person name="Larimer F."/>
            <person name="Land M."/>
            <person name="Hauser L."/>
            <person name="Kyrpides N."/>
            <person name="Kim E."/>
            <person name="Boone D.R."/>
            <person name="Brockman F."/>
            <person name="Culley D."/>
            <person name="Ferry J."/>
            <person name="Gunsalus R."/>
            <person name="McInerney M.J."/>
            <person name="Morrison M."/>
            <person name="Plugge C."/>
            <person name="Rohlin L."/>
            <person name="Scholten J."/>
            <person name="Sieber J."/>
            <person name="Stams A.J.M."/>
            <person name="Worm P."/>
            <person name="Henstra A.M."/>
            <person name="Richardson P."/>
        </authorList>
    </citation>
    <scope>NUCLEOTIDE SEQUENCE [LARGE SCALE GENOMIC DNA]</scope>
    <source>
        <strain evidence="7">DSM 10017 / MPOB</strain>
    </source>
</reference>
<comment type="cofactor">
    <cofactor evidence="1">
        <name>Zn(2+)</name>
        <dbReference type="ChEBI" id="CHEBI:29105"/>
    </cofactor>
</comment>
<dbReference type="PANTHER" id="PTHR46233:SF3">
    <property type="entry name" value="HYDROXYACYLGLUTATHIONE HYDROLASE GLOC"/>
    <property type="match status" value="1"/>
</dbReference>
<dbReference type="OrthoDB" id="9802991at2"/>
<dbReference type="PANTHER" id="PTHR46233">
    <property type="entry name" value="HYDROXYACYLGLUTATHIONE HYDROLASE GLOC"/>
    <property type="match status" value="1"/>
</dbReference>
<dbReference type="EMBL" id="CP000478">
    <property type="protein sequence ID" value="ABK17419.1"/>
    <property type="molecule type" value="Genomic_DNA"/>
</dbReference>
<dbReference type="RefSeq" id="WP_011698589.1">
    <property type="nucleotide sequence ID" value="NC_008554.1"/>
</dbReference>
<dbReference type="InterPro" id="IPR051453">
    <property type="entry name" value="MBL_Glyoxalase_II"/>
</dbReference>
<dbReference type="Proteomes" id="UP000001784">
    <property type="component" value="Chromosome"/>
</dbReference>
<name>A0LJ17_SYNFM</name>
<dbReference type="InterPro" id="IPR036866">
    <property type="entry name" value="RibonucZ/Hydroxyglut_hydro"/>
</dbReference>
<organism evidence="6 7">
    <name type="scientific">Syntrophobacter fumaroxidans (strain DSM 10017 / MPOB)</name>
    <dbReference type="NCBI Taxonomy" id="335543"/>
    <lineage>
        <taxon>Bacteria</taxon>
        <taxon>Pseudomonadati</taxon>
        <taxon>Thermodesulfobacteriota</taxon>
        <taxon>Syntrophobacteria</taxon>
        <taxon>Syntrophobacterales</taxon>
        <taxon>Syntrophobacteraceae</taxon>
        <taxon>Syntrophobacter</taxon>
    </lineage>
</organism>
<gene>
    <name evidence="6" type="ordered locus">Sfum_1732</name>
</gene>
<dbReference type="Gene3D" id="3.60.15.10">
    <property type="entry name" value="Ribonuclease Z/Hydroxyacylglutathione hydrolase-like"/>
    <property type="match status" value="1"/>
</dbReference>
<dbReference type="STRING" id="335543.Sfum_1732"/>
<dbReference type="GO" id="GO:0016787">
    <property type="term" value="F:hydrolase activity"/>
    <property type="evidence" value="ECO:0007669"/>
    <property type="project" value="UniProtKB-KW"/>
</dbReference>
<sequence>MKILQIPVGFMQVFCYLVYDEVSGEGILIDPAGDEDGLIQLLKEKGVKLRYVVNTHGHPDHTCGNGKIIDATGAKVVMHTLDDQYFQRPESKGFARMMGFQPAPPADVRVEDGDELTFGNLTMKFINTPGHTPGSCCVLIDGNLFTGDTLFVGAVGRTDLPGGSFGELIQSLKTKIVTLPPDTVVWPGHDYGDRPFSTVKHEMKTNPYITDFMD</sequence>
<keyword evidence="3" id="KW-0378">Hydrolase</keyword>
<dbReference type="CDD" id="cd06262">
    <property type="entry name" value="metallo-hydrolase-like_MBL-fold"/>
    <property type="match status" value="1"/>
</dbReference>
<dbReference type="eggNOG" id="COG0491">
    <property type="taxonomic scope" value="Bacteria"/>
</dbReference>